<dbReference type="Proteomes" id="UP000298860">
    <property type="component" value="Unassembled WGS sequence"/>
</dbReference>
<evidence type="ECO:0000313" key="1">
    <source>
        <dbReference type="EMBL" id="GDY33937.1"/>
    </source>
</evidence>
<sequence length="127" mass="14044">MDETTLRELTARLLTELPDLIPNPDERTPVAEAITTALADQADGRLPLLQALASHPATRRWMREHDASAEDVLRTVTSSVDVLGTPNAQLGLYYVCPERDHDEVLLAIPEQPPLCPTHGVRMDLVED</sequence>
<protein>
    <submittedName>
        <fullName evidence="1">Uncharacterized protein</fullName>
    </submittedName>
</protein>
<comment type="caution">
    <text evidence="1">The sequence shown here is derived from an EMBL/GenBank/DDBJ whole genome shotgun (WGS) entry which is preliminary data.</text>
</comment>
<dbReference type="EMBL" id="BJFL01000068">
    <property type="protein sequence ID" value="GDY33937.1"/>
    <property type="molecule type" value="Genomic_DNA"/>
</dbReference>
<dbReference type="AlphaFoldDB" id="A0A4D4JJ55"/>
<gene>
    <name evidence="1" type="ORF">GTS_55700</name>
</gene>
<proteinExistence type="predicted"/>
<organism evidence="1 2">
    <name type="scientific">Gandjariella thermophila</name>
    <dbReference type="NCBI Taxonomy" id="1931992"/>
    <lineage>
        <taxon>Bacteria</taxon>
        <taxon>Bacillati</taxon>
        <taxon>Actinomycetota</taxon>
        <taxon>Actinomycetes</taxon>
        <taxon>Pseudonocardiales</taxon>
        <taxon>Pseudonocardiaceae</taxon>
        <taxon>Gandjariella</taxon>
    </lineage>
</organism>
<dbReference type="RefSeq" id="WP_137816840.1">
    <property type="nucleotide sequence ID" value="NZ_BJFL01000068.1"/>
</dbReference>
<keyword evidence="2" id="KW-1185">Reference proteome</keyword>
<accession>A0A4D4JJ55</accession>
<evidence type="ECO:0000313" key="2">
    <source>
        <dbReference type="Proteomes" id="UP000298860"/>
    </source>
</evidence>
<reference evidence="2" key="1">
    <citation type="submission" date="2019-04" db="EMBL/GenBank/DDBJ databases">
        <title>Draft genome sequence of Pseudonocardiaceae bacterium SL3-2-4.</title>
        <authorList>
            <person name="Ningsih F."/>
            <person name="Yokota A."/>
            <person name="Sakai Y."/>
            <person name="Nanatani K."/>
            <person name="Yabe S."/>
            <person name="Oetari A."/>
            <person name="Sjamsuridzal W."/>
        </authorList>
    </citation>
    <scope>NUCLEOTIDE SEQUENCE [LARGE SCALE GENOMIC DNA]</scope>
    <source>
        <strain evidence="2">SL3-2-4</strain>
    </source>
</reference>
<name>A0A4D4JJ55_9PSEU</name>